<evidence type="ECO:0000313" key="3">
    <source>
        <dbReference type="Proteomes" id="UP000268727"/>
    </source>
</evidence>
<evidence type="ECO:0000313" key="2">
    <source>
        <dbReference type="EMBL" id="ROP41607.1"/>
    </source>
</evidence>
<accession>A0A3N1HGJ7</accession>
<sequence>MAAESVESADGSVESDEFVDPDEVAEEAPIDPTPQEVDAYRSLIGDEIPESDTPRESVPAYGSGRGGTAGRRERRVPEIPEF</sequence>
<dbReference type="EMBL" id="RJKM01000001">
    <property type="protein sequence ID" value="ROP41607.1"/>
    <property type="molecule type" value="Genomic_DNA"/>
</dbReference>
<protein>
    <submittedName>
        <fullName evidence="2">Uncharacterized protein</fullName>
    </submittedName>
</protein>
<organism evidence="2 3">
    <name type="scientific">Saccharothrix texasensis</name>
    <dbReference type="NCBI Taxonomy" id="103734"/>
    <lineage>
        <taxon>Bacteria</taxon>
        <taxon>Bacillati</taxon>
        <taxon>Actinomycetota</taxon>
        <taxon>Actinomycetes</taxon>
        <taxon>Pseudonocardiales</taxon>
        <taxon>Pseudonocardiaceae</taxon>
        <taxon>Saccharothrix</taxon>
    </lineage>
</organism>
<proteinExistence type="predicted"/>
<gene>
    <name evidence="2" type="ORF">EDD40_7043</name>
</gene>
<feature type="region of interest" description="Disordered" evidence="1">
    <location>
        <begin position="1"/>
        <end position="82"/>
    </location>
</feature>
<evidence type="ECO:0000256" key="1">
    <source>
        <dbReference type="SAM" id="MobiDB-lite"/>
    </source>
</evidence>
<feature type="compositionally biased region" description="Acidic residues" evidence="1">
    <location>
        <begin position="13"/>
        <end position="29"/>
    </location>
</feature>
<reference evidence="2 3" key="1">
    <citation type="submission" date="2018-11" db="EMBL/GenBank/DDBJ databases">
        <title>Sequencing the genomes of 1000 actinobacteria strains.</title>
        <authorList>
            <person name="Klenk H.-P."/>
        </authorList>
    </citation>
    <scope>NUCLEOTIDE SEQUENCE [LARGE SCALE GENOMIC DNA]</scope>
    <source>
        <strain evidence="2 3">DSM 44231</strain>
    </source>
</reference>
<dbReference type="Proteomes" id="UP000268727">
    <property type="component" value="Unassembled WGS sequence"/>
</dbReference>
<comment type="caution">
    <text evidence="2">The sequence shown here is derived from an EMBL/GenBank/DDBJ whole genome shotgun (WGS) entry which is preliminary data.</text>
</comment>
<name>A0A3N1HGJ7_9PSEU</name>
<keyword evidence="3" id="KW-1185">Reference proteome</keyword>
<dbReference type="AlphaFoldDB" id="A0A3N1HGJ7"/>